<reference evidence="3" key="1">
    <citation type="journal article" date="2014" name="Int. J. Syst. Evol. Microbiol.">
        <title>Complete genome sequence of Corynebacterium casei LMG S-19264T (=DSM 44701T), isolated from a smear-ripened cheese.</title>
        <authorList>
            <consortium name="US DOE Joint Genome Institute (JGI-PGF)"/>
            <person name="Walter F."/>
            <person name="Albersmeier A."/>
            <person name="Kalinowski J."/>
            <person name="Ruckert C."/>
        </authorList>
    </citation>
    <scope>NUCLEOTIDE SEQUENCE</scope>
    <source>
        <strain evidence="3">KCTC 12113</strain>
    </source>
</reference>
<dbReference type="Gene3D" id="3.20.20.380">
    <property type="entry name" value="Copper homeostasis (CutC) domain"/>
    <property type="match status" value="1"/>
</dbReference>
<proteinExistence type="inferred from homology"/>
<evidence type="ECO:0000313" key="4">
    <source>
        <dbReference type="Proteomes" id="UP000634668"/>
    </source>
</evidence>
<dbReference type="HAMAP" id="MF_00795">
    <property type="entry name" value="CutC"/>
    <property type="match status" value="1"/>
</dbReference>
<name>A0A918IS77_9FLAO</name>
<dbReference type="PANTHER" id="PTHR12598">
    <property type="entry name" value="COPPER HOMEOSTASIS PROTEIN CUTC"/>
    <property type="match status" value="1"/>
</dbReference>
<protein>
    <recommendedName>
        <fullName evidence="2">PF03932 family protein CutC</fullName>
    </recommendedName>
</protein>
<comment type="similarity">
    <text evidence="1 2">Belongs to the CutC family.</text>
</comment>
<dbReference type="AlphaFoldDB" id="A0A918IS77"/>
<dbReference type="SUPFAM" id="SSF110395">
    <property type="entry name" value="CutC-like"/>
    <property type="match status" value="1"/>
</dbReference>
<organism evidence="3 4">
    <name type="scientific">Arenibacter certesii</name>
    <dbReference type="NCBI Taxonomy" id="228955"/>
    <lineage>
        <taxon>Bacteria</taxon>
        <taxon>Pseudomonadati</taxon>
        <taxon>Bacteroidota</taxon>
        <taxon>Flavobacteriia</taxon>
        <taxon>Flavobacteriales</taxon>
        <taxon>Flavobacteriaceae</taxon>
        <taxon>Arenibacter</taxon>
    </lineage>
</organism>
<dbReference type="GO" id="GO:0005507">
    <property type="term" value="F:copper ion binding"/>
    <property type="evidence" value="ECO:0007669"/>
    <property type="project" value="TreeGrafter"/>
</dbReference>
<reference evidence="3" key="2">
    <citation type="submission" date="2020-09" db="EMBL/GenBank/DDBJ databases">
        <authorList>
            <person name="Sun Q."/>
            <person name="Kim S."/>
        </authorList>
    </citation>
    <scope>NUCLEOTIDE SEQUENCE</scope>
    <source>
        <strain evidence="3">KCTC 12113</strain>
    </source>
</reference>
<comment type="caution">
    <text evidence="3">The sequence shown here is derived from an EMBL/GenBank/DDBJ whole genome shotgun (WGS) entry which is preliminary data.</text>
</comment>
<dbReference type="InterPro" id="IPR036822">
    <property type="entry name" value="CutC-like_dom_sf"/>
</dbReference>
<dbReference type="GO" id="GO:0005737">
    <property type="term" value="C:cytoplasm"/>
    <property type="evidence" value="ECO:0007669"/>
    <property type="project" value="UniProtKB-SubCell"/>
</dbReference>
<dbReference type="EMBL" id="BMWP01000007">
    <property type="protein sequence ID" value="GGW29909.1"/>
    <property type="molecule type" value="Genomic_DNA"/>
</dbReference>
<evidence type="ECO:0000256" key="1">
    <source>
        <dbReference type="ARBA" id="ARBA00007768"/>
    </source>
</evidence>
<gene>
    <name evidence="2 3" type="primary">cutC</name>
    <name evidence="3" type="ORF">GCM10007383_13940</name>
</gene>
<comment type="caution">
    <text evidence="2">Once thought to be involved in copper homeostasis, experiments in E.coli have shown this is not the case.</text>
</comment>
<evidence type="ECO:0000256" key="2">
    <source>
        <dbReference type="HAMAP-Rule" id="MF_00795"/>
    </source>
</evidence>
<keyword evidence="2" id="KW-0963">Cytoplasm</keyword>
<sequence>MIVEVCANSLESALNAQKAGADRIELCSELGVGGVTPSYGLLKVIKKYITIPVNVLIRPRSGDFTYTDREFEIMKHDIEICKELGFNGIVSGALMSDFSLDVERTKELVEISKPLYFTFHRAIDWVKNPMATLKQLELLGVDAILSSGQQKSSVEGMNQLLEFHNNTENIVIMPGGGIADTNVHQFKEKGFGAVHLSGIRFHKTLGHTPEIQMSTPSFLRDDEVGVSNFEVLQNVVRVVKE</sequence>
<dbReference type="InterPro" id="IPR005627">
    <property type="entry name" value="CutC-like"/>
</dbReference>
<dbReference type="FunFam" id="3.20.20.380:FF:000001">
    <property type="entry name" value="Copper homeostasis protein CutC"/>
    <property type="match status" value="1"/>
</dbReference>
<dbReference type="PANTHER" id="PTHR12598:SF0">
    <property type="entry name" value="COPPER HOMEOSTASIS PROTEIN CUTC HOMOLOG"/>
    <property type="match status" value="1"/>
</dbReference>
<dbReference type="Proteomes" id="UP000634668">
    <property type="component" value="Unassembled WGS sequence"/>
</dbReference>
<evidence type="ECO:0000313" key="3">
    <source>
        <dbReference type="EMBL" id="GGW29909.1"/>
    </source>
</evidence>
<accession>A0A918IS77</accession>
<keyword evidence="4" id="KW-1185">Reference proteome</keyword>
<dbReference type="Pfam" id="PF03932">
    <property type="entry name" value="CutC"/>
    <property type="match status" value="1"/>
</dbReference>
<comment type="subcellular location">
    <subcellularLocation>
        <location evidence="2">Cytoplasm</location>
    </subcellularLocation>
</comment>
<dbReference type="RefSeq" id="WP_026812521.1">
    <property type="nucleotide sequence ID" value="NZ_BMWP01000007.1"/>
</dbReference>